<dbReference type="InterPro" id="IPR050267">
    <property type="entry name" value="Anti-sigma-factor_SerPK"/>
</dbReference>
<keyword evidence="3" id="KW-0547">Nucleotide-binding</keyword>
<keyword evidence="1" id="KW-0808">Transferase</keyword>
<reference evidence="3 4" key="1">
    <citation type="submission" date="2024-10" db="EMBL/GenBank/DDBJ databases">
        <title>The Natural Products Discovery Center: Release of the First 8490 Sequenced Strains for Exploring Actinobacteria Biosynthetic Diversity.</title>
        <authorList>
            <person name="Kalkreuter E."/>
            <person name="Kautsar S.A."/>
            <person name="Yang D."/>
            <person name="Bader C.D."/>
            <person name="Teijaro C.N."/>
            <person name="Fluegel L."/>
            <person name="Davis C.M."/>
            <person name="Simpson J.R."/>
            <person name="Lauterbach L."/>
            <person name="Steele A.D."/>
            <person name="Gui C."/>
            <person name="Meng S."/>
            <person name="Li G."/>
            <person name="Viehrig K."/>
            <person name="Ye F."/>
            <person name="Su P."/>
            <person name="Kiefer A.F."/>
            <person name="Nichols A."/>
            <person name="Cepeda A.J."/>
            <person name="Yan W."/>
            <person name="Fan B."/>
            <person name="Jiang Y."/>
            <person name="Adhikari A."/>
            <person name="Zheng C.-J."/>
            <person name="Schuster L."/>
            <person name="Cowan T.M."/>
            <person name="Smanski M.J."/>
            <person name="Chevrette M.G."/>
            <person name="De Carvalho L.P.S."/>
            <person name="Shen B."/>
        </authorList>
    </citation>
    <scope>NUCLEOTIDE SEQUENCE [LARGE SCALE GENOMIC DNA]</scope>
    <source>
        <strain evidence="3 4">NPDC050545</strain>
    </source>
</reference>
<accession>A0ABW7Z3M6</accession>
<keyword evidence="3" id="KW-0067">ATP-binding</keyword>
<dbReference type="RefSeq" id="WP_397088293.1">
    <property type="nucleotide sequence ID" value="NZ_JBITGY010000010.1"/>
</dbReference>
<dbReference type="Pfam" id="PF13581">
    <property type="entry name" value="HATPase_c_2"/>
    <property type="match status" value="1"/>
</dbReference>
<keyword evidence="1" id="KW-0418">Kinase</keyword>
<dbReference type="Gene3D" id="3.30.565.10">
    <property type="entry name" value="Histidine kinase-like ATPase, C-terminal domain"/>
    <property type="match status" value="1"/>
</dbReference>
<comment type="caution">
    <text evidence="3">The sequence shown here is derived from an EMBL/GenBank/DDBJ whole genome shotgun (WGS) entry which is preliminary data.</text>
</comment>
<name>A0ABW7Z3M6_9ACTN</name>
<dbReference type="InterPro" id="IPR036890">
    <property type="entry name" value="HATPase_C_sf"/>
</dbReference>
<dbReference type="PANTHER" id="PTHR35526">
    <property type="entry name" value="ANTI-SIGMA-F FACTOR RSBW-RELATED"/>
    <property type="match status" value="1"/>
</dbReference>
<evidence type="ECO:0000259" key="2">
    <source>
        <dbReference type="Pfam" id="PF13581"/>
    </source>
</evidence>
<keyword evidence="4" id="KW-1185">Reference proteome</keyword>
<organism evidence="3 4">
    <name type="scientific">Nonomuraea typhae</name>
    <dbReference type="NCBI Taxonomy" id="2603600"/>
    <lineage>
        <taxon>Bacteria</taxon>
        <taxon>Bacillati</taxon>
        <taxon>Actinomycetota</taxon>
        <taxon>Actinomycetes</taxon>
        <taxon>Streptosporangiales</taxon>
        <taxon>Streptosporangiaceae</taxon>
        <taxon>Nonomuraea</taxon>
    </lineage>
</organism>
<dbReference type="CDD" id="cd16936">
    <property type="entry name" value="HATPase_RsbW-like"/>
    <property type="match status" value="1"/>
</dbReference>
<protein>
    <submittedName>
        <fullName evidence="3">ATP-binding protein</fullName>
    </submittedName>
</protein>
<evidence type="ECO:0000313" key="4">
    <source>
        <dbReference type="Proteomes" id="UP001612741"/>
    </source>
</evidence>
<dbReference type="InterPro" id="IPR003594">
    <property type="entry name" value="HATPase_dom"/>
</dbReference>
<proteinExistence type="predicted"/>
<sequence length="124" mass="13112">MAGFEFTLAGLPGVRHFAEVVARRAGLPDDEVGDLVLAVNEVATNAVTHGSPAARVRSWTESGDLVIEIRDHGVWAGQAFGQHPPARHATSGMGLWVARLLAGQVDFRLGEEGSTVILRFAGKG</sequence>
<dbReference type="GO" id="GO:0005524">
    <property type="term" value="F:ATP binding"/>
    <property type="evidence" value="ECO:0007669"/>
    <property type="project" value="UniProtKB-KW"/>
</dbReference>
<gene>
    <name evidence="3" type="ORF">ACIBG2_35705</name>
</gene>
<evidence type="ECO:0000313" key="3">
    <source>
        <dbReference type="EMBL" id="MFI6502771.1"/>
    </source>
</evidence>
<feature type="domain" description="Histidine kinase/HSP90-like ATPase" evidence="2">
    <location>
        <begin position="5"/>
        <end position="119"/>
    </location>
</feature>
<dbReference type="SUPFAM" id="SSF55874">
    <property type="entry name" value="ATPase domain of HSP90 chaperone/DNA topoisomerase II/histidine kinase"/>
    <property type="match status" value="1"/>
</dbReference>
<keyword evidence="1" id="KW-0723">Serine/threonine-protein kinase</keyword>
<dbReference type="EMBL" id="JBITGY010000010">
    <property type="protein sequence ID" value="MFI6502771.1"/>
    <property type="molecule type" value="Genomic_DNA"/>
</dbReference>
<evidence type="ECO:0000256" key="1">
    <source>
        <dbReference type="ARBA" id="ARBA00022527"/>
    </source>
</evidence>
<dbReference type="Proteomes" id="UP001612741">
    <property type="component" value="Unassembled WGS sequence"/>
</dbReference>
<dbReference type="PANTHER" id="PTHR35526:SF3">
    <property type="entry name" value="ANTI-SIGMA-F FACTOR RSBW"/>
    <property type="match status" value="1"/>
</dbReference>